<sequence>MNVIHCPPTNMNLLKHKIAIIFSLFMADVSVIGTFSCYEEDPNVKLVILKVMQPNVLALKRMYLTAGRLSLGKRKRFSAVGDVAAVVRDIWAGLQGCMAMLLDKDKNSMVDILFPESSTTCFHSMKFQLNRLPFSFASGSHPNWRLLLIV</sequence>
<dbReference type="Proteomes" id="UP000515121">
    <property type="component" value="Unplaced"/>
</dbReference>
<protein>
    <submittedName>
        <fullName evidence="2">Uncharacterized protein LOC111295733 isoform X2</fullName>
    </submittedName>
</protein>
<keyword evidence="1" id="KW-1185">Reference proteome</keyword>
<name>A0A6P5YXD4_DURZI</name>
<evidence type="ECO:0000313" key="2">
    <source>
        <dbReference type="RefSeq" id="XP_022745133.1"/>
    </source>
</evidence>
<dbReference type="AlphaFoldDB" id="A0A6P5YXD4"/>
<accession>A0A6P5YXD4</accession>
<proteinExistence type="predicted"/>
<evidence type="ECO:0000313" key="1">
    <source>
        <dbReference type="Proteomes" id="UP000515121"/>
    </source>
</evidence>
<organism evidence="1 2">
    <name type="scientific">Durio zibethinus</name>
    <name type="common">Durian</name>
    <dbReference type="NCBI Taxonomy" id="66656"/>
    <lineage>
        <taxon>Eukaryota</taxon>
        <taxon>Viridiplantae</taxon>
        <taxon>Streptophyta</taxon>
        <taxon>Embryophyta</taxon>
        <taxon>Tracheophyta</taxon>
        <taxon>Spermatophyta</taxon>
        <taxon>Magnoliopsida</taxon>
        <taxon>eudicotyledons</taxon>
        <taxon>Gunneridae</taxon>
        <taxon>Pentapetalae</taxon>
        <taxon>rosids</taxon>
        <taxon>malvids</taxon>
        <taxon>Malvales</taxon>
        <taxon>Malvaceae</taxon>
        <taxon>Helicteroideae</taxon>
        <taxon>Durio</taxon>
    </lineage>
</organism>
<dbReference type="RefSeq" id="XP_022745133.1">
    <property type="nucleotide sequence ID" value="XM_022889398.1"/>
</dbReference>
<gene>
    <name evidence="2" type="primary">LOC111295733</name>
</gene>
<dbReference type="GeneID" id="111295733"/>
<reference evidence="2" key="1">
    <citation type="submission" date="2025-08" db="UniProtKB">
        <authorList>
            <consortium name="RefSeq"/>
        </authorList>
    </citation>
    <scope>IDENTIFICATION</scope>
    <source>
        <tissue evidence="2">Fruit stalk</tissue>
    </source>
</reference>